<evidence type="ECO:0000256" key="1">
    <source>
        <dbReference type="SAM" id="SignalP"/>
    </source>
</evidence>
<dbReference type="AlphaFoldDB" id="A0A7M1B735"/>
<dbReference type="GO" id="GO:0015288">
    <property type="term" value="F:porin activity"/>
    <property type="evidence" value="ECO:0007669"/>
    <property type="project" value="InterPro"/>
</dbReference>
<reference evidence="3 4" key="1">
    <citation type="submission" date="2019-07" db="EMBL/GenBank/DDBJ databases">
        <title>Sulfurimonas paralvinellae sp. nov., a novel mesophilic, hydrogen- and sulfur-oxidizing chemolithoautotroph within the Epsilonproteo- bacteria isolated from a deep-sea hydrothermal vent polychaete nest, reclassification of Thiomicrospira denitrificans as Sulfurimonas denitrificans comb. nov. and emended description of the genus Sulfurimonas.</title>
        <authorList>
            <person name="Wang S."/>
            <person name="Jiang L."/>
            <person name="Shao Z."/>
        </authorList>
    </citation>
    <scope>NUCLEOTIDE SEQUENCE [LARGE SCALE GENOMIC DNA]</scope>
    <source>
        <strain evidence="3 4">GO25</strain>
    </source>
</reference>
<evidence type="ECO:0000313" key="3">
    <source>
        <dbReference type="EMBL" id="QOP45514.1"/>
    </source>
</evidence>
<accession>A0A7M1B735</accession>
<proteinExistence type="predicted"/>
<evidence type="ECO:0000259" key="2">
    <source>
        <dbReference type="Pfam" id="PF13609"/>
    </source>
</evidence>
<gene>
    <name evidence="3" type="ORF">FM071_04135</name>
</gene>
<protein>
    <submittedName>
        <fullName evidence="3">Porin</fullName>
    </submittedName>
</protein>
<keyword evidence="1" id="KW-0732">Signal</keyword>
<dbReference type="EMBL" id="CP041406">
    <property type="protein sequence ID" value="QOP45514.1"/>
    <property type="molecule type" value="Genomic_DNA"/>
</dbReference>
<evidence type="ECO:0000313" key="4">
    <source>
        <dbReference type="Proteomes" id="UP000593580"/>
    </source>
</evidence>
<dbReference type="SUPFAM" id="SSF56935">
    <property type="entry name" value="Porins"/>
    <property type="match status" value="1"/>
</dbReference>
<dbReference type="Proteomes" id="UP000593580">
    <property type="component" value="Chromosome"/>
</dbReference>
<feature type="signal peptide" evidence="1">
    <location>
        <begin position="1"/>
        <end position="25"/>
    </location>
</feature>
<dbReference type="Gene3D" id="2.40.160.10">
    <property type="entry name" value="Porin"/>
    <property type="match status" value="1"/>
</dbReference>
<feature type="domain" description="Porin" evidence="2">
    <location>
        <begin position="13"/>
        <end position="342"/>
    </location>
</feature>
<dbReference type="KEGG" id="spal:FM071_04135"/>
<dbReference type="InterPro" id="IPR023614">
    <property type="entry name" value="Porin_dom_sf"/>
</dbReference>
<dbReference type="InterPro" id="IPR033900">
    <property type="entry name" value="Gram_neg_porin_domain"/>
</dbReference>
<name>A0A7M1B735_9BACT</name>
<dbReference type="GO" id="GO:0016020">
    <property type="term" value="C:membrane"/>
    <property type="evidence" value="ECO:0007669"/>
    <property type="project" value="InterPro"/>
</dbReference>
<dbReference type="Pfam" id="PF13609">
    <property type="entry name" value="Porin_4"/>
    <property type="match status" value="1"/>
</dbReference>
<sequence>MMKKNMIKLAAGAATVLLMATSAHAGYTMKKKVGDVDTKLTFFGFAQLEAVGGNGMKLKYAEDGAGTRVGTNSGSDINFRAQRIRLGWKYVAGNVRGKVFLDFNQGHDSQGATDGAAVPKMIKDAFIAYKFNNAFIPKLGVIKMPNGMGFTMPGWNLDIAERGFDKALVLERNMGLMISGRGIGFSGNKVNGFEMGHERPWKGFGYDVMVANQANRSKAVKKTSGMGGNSYAVRGMFDYTEKFHIEASYAVSENAAGYVATGATSADNQDYSNINVGIDSNLGKLSLKAEYFDASNVQGIKNWDENVYTATAGYFVTPAVEAVVKHMQGTSDKPGVSSTDLGNTYLGLNIFMSMPYSDFSRKAKRTRNQHKIVLNYIVASGDTDGSSNPWNGLSGYKDDAFIAQYQFKF</sequence>
<organism evidence="3 4">
    <name type="scientific">Sulfurimonas paralvinellae</name>
    <dbReference type="NCBI Taxonomy" id="317658"/>
    <lineage>
        <taxon>Bacteria</taxon>
        <taxon>Pseudomonadati</taxon>
        <taxon>Campylobacterota</taxon>
        <taxon>Epsilonproteobacteria</taxon>
        <taxon>Campylobacterales</taxon>
        <taxon>Sulfurimonadaceae</taxon>
        <taxon>Sulfurimonas</taxon>
    </lineage>
</organism>
<keyword evidence="4" id="KW-1185">Reference proteome</keyword>
<feature type="chain" id="PRO_5032430210" evidence="1">
    <location>
        <begin position="26"/>
        <end position="409"/>
    </location>
</feature>